<dbReference type="RefSeq" id="XP_065377640.1">
    <property type="nucleotide sequence ID" value="XM_065521568.2"/>
</dbReference>
<feature type="region of interest" description="Disordered" evidence="1">
    <location>
        <begin position="1"/>
        <end position="121"/>
    </location>
</feature>
<dbReference type="GeneID" id="135965203"/>
<feature type="compositionally biased region" description="Basic and acidic residues" evidence="1">
    <location>
        <begin position="53"/>
        <end position="63"/>
    </location>
</feature>
<accession>Q9BGY8</accession>
<dbReference type="KEGG" id="mcf:135965203"/>
<dbReference type="AlphaFoldDB" id="Q9BGY8"/>
<dbReference type="EMBL" id="AB055269">
    <property type="protein sequence ID" value="BAB21893.1"/>
    <property type="molecule type" value="mRNA"/>
</dbReference>
<evidence type="ECO:0000256" key="1">
    <source>
        <dbReference type="SAM" id="MobiDB-lite"/>
    </source>
</evidence>
<evidence type="ECO:0000313" key="2">
    <source>
        <dbReference type="EMBL" id="BAB21893.1"/>
    </source>
</evidence>
<organism evidence="2">
    <name type="scientific">Macaca fascicularis</name>
    <name type="common">Crab-eating macaque</name>
    <name type="synonym">Cynomolgus monkey</name>
    <dbReference type="NCBI Taxonomy" id="9541"/>
    <lineage>
        <taxon>Eukaryota</taxon>
        <taxon>Metazoa</taxon>
        <taxon>Chordata</taxon>
        <taxon>Craniata</taxon>
        <taxon>Vertebrata</taxon>
        <taxon>Euteleostomi</taxon>
        <taxon>Mammalia</taxon>
        <taxon>Eutheria</taxon>
        <taxon>Euarchontoglires</taxon>
        <taxon>Primates</taxon>
        <taxon>Haplorrhini</taxon>
        <taxon>Catarrhini</taxon>
        <taxon>Cercopithecidae</taxon>
        <taxon>Cercopithecinae</taxon>
        <taxon>Macaca</taxon>
    </lineage>
</organism>
<feature type="compositionally biased region" description="Gly residues" evidence="1">
    <location>
        <begin position="18"/>
        <end position="30"/>
    </location>
</feature>
<reference evidence="2" key="1">
    <citation type="journal article" date="2002" name="Genome Biol.">
        <title>Prediction of unidentified human genes on the basis of sequence similarity to novel cDNAs from cynomolgus monkey brain.</title>
        <authorList>
            <person name="Osada N."/>
            <person name="Hida M."/>
            <person name="Kusuda J."/>
            <person name="Tanuma R."/>
            <person name="Hirata M."/>
            <person name="Hirai M."/>
            <person name="Terao K."/>
            <person name="Suzuki Y."/>
            <person name="Sugano S."/>
            <person name="Hashimoto K."/>
        </authorList>
    </citation>
    <scope>NUCLEOTIDE SEQUENCE</scope>
    <source>
        <tissue evidence="2">Frontal lobe left</tissue>
    </source>
</reference>
<sequence length="121" mass="12247">MEGENEEGPVCLSRGSVGSSGQGLRGGVCGAGTEWAGPSSRSSHRLTSYPEALNREACGDDGKPGSAAAARQQAGECVRGWRPGGPGRPWPLASQLAEPSNGPRGASLSPSPRRGPISPDP</sequence>
<proteinExistence type="evidence at transcript level"/>
<protein>
    <submittedName>
        <fullName evidence="2">Uncharacterized protein</fullName>
    </submittedName>
</protein>
<name>Q9BGY8_MACFA</name>